<protein>
    <submittedName>
        <fullName evidence="2">Restriction endonuclease</fullName>
        <ecNumber evidence="2">3.1.21.-</ecNumber>
    </submittedName>
</protein>
<evidence type="ECO:0000313" key="2">
    <source>
        <dbReference type="EMBL" id="MDD2179200.1"/>
    </source>
</evidence>
<gene>
    <name evidence="2" type="ORF">OIN59_17320</name>
</gene>
<evidence type="ECO:0000259" key="1">
    <source>
        <dbReference type="Pfam" id="PF04471"/>
    </source>
</evidence>
<organism evidence="2 3">
    <name type="scientific">Acidovorax benzenivorans</name>
    <dbReference type="NCBI Taxonomy" id="2987520"/>
    <lineage>
        <taxon>Bacteria</taxon>
        <taxon>Pseudomonadati</taxon>
        <taxon>Pseudomonadota</taxon>
        <taxon>Betaproteobacteria</taxon>
        <taxon>Burkholderiales</taxon>
        <taxon>Comamonadaceae</taxon>
        <taxon>Acidovorax</taxon>
    </lineage>
</organism>
<sequence length="486" mass="54128">MTTNESLTNRLHEFVMRESCAQERHDPFVIGEETSERGSMVFGYVRTSSYQLDGCGGRTDVHDVFSLLWSCVMRACGAASPSLFSEGGFAGIEEEIYARWLVFEQIGEFNDDSTAKQRLLAYAAHAYHVLNDVLGWEHIKYPNAKWKDQNGEADQMVELLNAAGEFKDFGDMAGRRECPDWLYAKSHKGRVSVAIFPVECMIALRRALFAYEPTSVEGRSRTSILAGGLKNAIPKKVVSTGLRYIRAIEDPPFPWRGVDTLASEPAIIAIPLESHCVFLGGQTLVAVEGECGLRQFEAERTKFLERRAKENAVFAADYIFHWPEKMDGSKFEDLIYALLEREPGVMWARQTSPTNERDGGRDFMARWVVPIGDGMPGAGGAAVDGGVPTPARALNVIVQVKARNPSVGKSKVLDIRDTVEAHEANGYFLIAFPQPAGSLVQHLAALAKRGIWTSWWDRAQIESRLRKHVDLAARFTDLVKIEARKP</sequence>
<feature type="domain" description="Restriction endonuclease type IV Mrr" evidence="1">
    <location>
        <begin position="324"/>
        <end position="431"/>
    </location>
</feature>
<keyword evidence="2" id="KW-0255">Endonuclease</keyword>
<evidence type="ECO:0000313" key="3">
    <source>
        <dbReference type="Proteomes" id="UP001148932"/>
    </source>
</evidence>
<comment type="caution">
    <text evidence="2">The sequence shown here is derived from an EMBL/GenBank/DDBJ whole genome shotgun (WGS) entry which is preliminary data.</text>
</comment>
<dbReference type="RefSeq" id="WP_274112312.1">
    <property type="nucleotide sequence ID" value="NZ_JAPCKI010000011.1"/>
</dbReference>
<keyword evidence="2" id="KW-0540">Nuclease</keyword>
<name>A0ABT5S0M3_9BURK</name>
<dbReference type="GO" id="GO:0016787">
    <property type="term" value="F:hydrolase activity"/>
    <property type="evidence" value="ECO:0007669"/>
    <property type="project" value="UniProtKB-KW"/>
</dbReference>
<keyword evidence="2" id="KW-0378">Hydrolase</keyword>
<keyword evidence="3" id="KW-1185">Reference proteome</keyword>
<dbReference type="Proteomes" id="UP001148932">
    <property type="component" value="Unassembled WGS sequence"/>
</dbReference>
<dbReference type="EMBL" id="JAPCKI010000011">
    <property type="protein sequence ID" value="MDD2179200.1"/>
    <property type="molecule type" value="Genomic_DNA"/>
</dbReference>
<proteinExistence type="predicted"/>
<accession>A0ABT5S0M3</accession>
<reference evidence="2" key="1">
    <citation type="submission" date="2022-10" db="EMBL/GenBank/DDBJ databases">
        <title>Description of microaerobic benzene degrading bacteria.</title>
        <authorList>
            <person name="Bedics A."/>
            <person name="Tancsics A."/>
            <person name="Banerjee S."/>
        </authorList>
    </citation>
    <scope>NUCLEOTIDE SEQUENCE</scope>
    <source>
        <strain evidence="2">D2M1</strain>
    </source>
</reference>
<dbReference type="EC" id="3.1.21.-" evidence="2"/>
<dbReference type="GO" id="GO:0004519">
    <property type="term" value="F:endonuclease activity"/>
    <property type="evidence" value="ECO:0007669"/>
    <property type="project" value="UniProtKB-KW"/>
</dbReference>
<dbReference type="Pfam" id="PF04471">
    <property type="entry name" value="Mrr_cat"/>
    <property type="match status" value="1"/>
</dbReference>
<dbReference type="InterPro" id="IPR007560">
    <property type="entry name" value="Restrct_endonuc_IV_Mrr"/>
</dbReference>